<dbReference type="Proteomes" id="UP000247807">
    <property type="component" value="Unassembled WGS sequence"/>
</dbReference>
<dbReference type="NCBIfam" id="NF005638">
    <property type="entry name" value="PRK07399.1"/>
    <property type="match status" value="1"/>
</dbReference>
<dbReference type="EMBL" id="QJUE01000001">
    <property type="protein sequence ID" value="PYE03785.1"/>
    <property type="molecule type" value="Genomic_DNA"/>
</dbReference>
<gene>
    <name evidence="1" type="ORF">DNJ73_00970</name>
</gene>
<comment type="caution">
    <text evidence="1">The sequence shown here is derived from an EMBL/GenBank/DDBJ whole genome shotgun (WGS) entry which is preliminary data.</text>
</comment>
<dbReference type="GO" id="GO:0006261">
    <property type="term" value="P:DNA-templated DNA replication"/>
    <property type="evidence" value="ECO:0007669"/>
    <property type="project" value="TreeGrafter"/>
</dbReference>
<dbReference type="InterPro" id="IPR050238">
    <property type="entry name" value="DNA_Rep/Repair_Clamp_Loader"/>
</dbReference>
<dbReference type="PANTHER" id="PTHR11669:SF8">
    <property type="entry name" value="DNA POLYMERASE III SUBUNIT DELTA"/>
    <property type="match status" value="1"/>
</dbReference>
<evidence type="ECO:0000313" key="2">
    <source>
        <dbReference type="Proteomes" id="UP000247807"/>
    </source>
</evidence>
<dbReference type="InterPro" id="IPR027417">
    <property type="entry name" value="P-loop_NTPase"/>
</dbReference>
<name>A0A318R2V9_PROMR</name>
<accession>A0A318R2V9</accession>
<dbReference type="AlphaFoldDB" id="A0A318R2V9"/>
<dbReference type="Pfam" id="PF13177">
    <property type="entry name" value="DNA_pol3_delta2"/>
    <property type="match status" value="1"/>
</dbReference>
<dbReference type="PANTHER" id="PTHR11669">
    <property type="entry name" value="REPLICATION FACTOR C / DNA POLYMERASE III GAMMA-TAU SUBUNIT"/>
    <property type="match status" value="1"/>
</dbReference>
<proteinExistence type="predicted"/>
<protein>
    <submittedName>
        <fullName evidence="1">DNA polymerase III subunit delta</fullName>
    </submittedName>
</protein>
<sequence length="319" mass="36935">MDEFNKIYGQDLAIQILKSSISKKHISTAYLFSGPEGVGRKKTAKVFIQSILNTNPDKEDTKRKIENNNHPDLLFIEPSYMVQGKSISQEKAKLESINIKSPAQIRLNQIKEIIEFLAKKPLESERSIVIIEDIEKMNESASNALLKTLEEPNAGLFILITQRPEKLLSTIRSRCQIVPFLRLNDDQVSTIIKSLKVVQEINDITKEKVKELIAFSYGSPGRYLTNIQYWLGISNGLREKLEMKLTNQIEVLKLAKEITDELDIDHQLWLINFQQNRIWEREKNSTLIKKFEQLRQQLISYVQPRLAWEVALLEINFIN</sequence>
<dbReference type="OrthoDB" id="9810148at2"/>
<dbReference type="RefSeq" id="WP_158465859.1">
    <property type="nucleotide sequence ID" value="NZ_QJUE01000001.1"/>
</dbReference>
<evidence type="ECO:0000313" key="1">
    <source>
        <dbReference type="EMBL" id="PYE03785.1"/>
    </source>
</evidence>
<reference evidence="1 2" key="1">
    <citation type="journal article" date="2018" name="Appl. Environ. Microbiol.">
        <title>Genome rearrangement shapes Prochlorococcus ecological adaptation.</title>
        <authorList>
            <person name="Yan W."/>
            <person name="Wei S."/>
            <person name="Wang Q."/>
            <person name="Xiao X."/>
            <person name="Zeng Q."/>
            <person name="Jiao N."/>
            <person name="Zhang R."/>
        </authorList>
    </citation>
    <scope>NUCLEOTIDE SEQUENCE [LARGE SCALE GENOMIC DNA]</scope>
    <source>
        <strain evidence="1 2">XMU1408</strain>
    </source>
</reference>
<dbReference type="SUPFAM" id="SSF52540">
    <property type="entry name" value="P-loop containing nucleoside triphosphate hydrolases"/>
    <property type="match status" value="1"/>
</dbReference>
<organism evidence="1 2">
    <name type="scientific">Prochlorococcus marinus XMU1408</name>
    <dbReference type="NCBI Taxonomy" id="2213228"/>
    <lineage>
        <taxon>Bacteria</taxon>
        <taxon>Bacillati</taxon>
        <taxon>Cyanobacteriota</taxon>
        <taxon>Cyanophyceae</taxon>
        <taxon>Synechococcales</taxon>
        <taxon>Prochlorococcaceae</taxon>
        <taxon>Prochlorococcus</taxon>
    </lineage>
</organism>
<dbReference type="Gene3D" id="3.40.50.300">
    <property type="entry name" value="P-loop containing nucleotide triphosphate hydrolases"/>
    <property type="match status" value="1"/>
</dbReference>